<gene>
    <name evidence="2" type="ORF">S01H1_00366</name>
</gene>
<dbReference type="SUPFAM" id="SSF49373">
    <property type="entry name" value="Invasin/intimin cell-adhesion fragments"/>
    <property type="match status" value="1"/>
</dbReference>
<comment type="caution">
    <text evidence="2">The sequence shown here is derived from an EMBL/GenBank/DDBJ whole genome shotgun (WGS) entry which is preliminary data.</text>
</comment>
<organism evidence="2">
    <name type="scientific">marine sediment metagenome</name>
    <dbReference type="NCBI Taxonomy" id="412755"/>
    <lineage>
        <taxon>unclassified sequences</taxon>
        <taxon>metagenomes</taxon>
        <taxon>ecological metagenomes</taxon>
    </lineage>
</organism>
<evidence type="ECO:0000259" key="1">
    <source>
        <dbReference type="SMART" id="SM00635"/>
    </source>
</evidence>
<sequence length="112" mass="11868">MKLNKSVLSIPILLVLIFLLVGCNPVSVTGVSILYDDFSQIVAGMTMQLTAEVEPYNAPNKAVTWASSNPGVATVNGTGWVTAVAKGKAIITVTTNDGSFTDSVEIEVIYIY</sequence>
<feature type="domain" description="BIG2" evidence="1">
    <location>
        <begin position="27"/>
        <end position="105"/>
    </location>
</feature>
<dbReference type="Gene3D" id="2.60.40.1080">
    <property type="match status" value="1"/>
</dbReference>
<dbReference type="Pfam" id="PF02368">
    <property type="entry name" value="Big_2"/>
    <property type="match status" value="1"/>
</dbReference>
<dbReference type="EMBL" id="BARS01000125">
    <property type="protein sequence ID" value="GAF72273.1"/>
    <property type="molecule type" value="Genomic_DNA"/>
</dbReference>
<dbReference type="InterPro" id="IPR003343">
    <property type="entry name" value="Big_2"/>
</dbReference>
<accession>X0RU02</accession>
<dbReference type="InterPro" id="IPR008964">
    <property type="entry name" value="Invasin/intimin_cell_adhesion"/>
</dbReference>
<evidence type="ECO:0000313" key="2">
    <source>
        <dbReference type="EMBL" id="GAF72273.1"/>
    </source>
</evidence>
<name>X0RU02_9ZZZZ</name>
<dbReference type="PROSITE" id="PS51257">
    <property type="entry name" value="PROKAR_LIPOPROTEIN"/>
    <property type="match status" value="1"/>
</dbReference>
<dbReference type="SMART" id="SM00635">
    <property type="entry name" value="BID_2"/>
    <property type="match status" value="1"/>
</dbReference>
<reference evidence="2" key="1">
    <citation type="journal article" date="2014" name="Front. Microbiol.">
        <title>High frequency of phylogenetically diverse reductive dehalogenase-homologous genes in deep subseafloor sedimentary metagenomes.</title>
        <authorList>
            <person name="Kawai M."/>
            <person name="Futagami T."/>
            <person name="Toyoda A."/>
            <person name="Takaki Y."/>
            <person name="Nishi S."/>
            <person name="Hori S."/>
            <person name="Arai W."/>
            <person name="Tsubouchi T."/>
            <person name="Morono Y."/>
            <person name="Uchiyama I."/>
            <person name="Ito T."/>
            <person name="Fujiyama A."/>
            <person name="Inagaki F."/>
            <person name="Takami H."/>
        </authorList>
    </citation>
    <scope>NUCLEOTIDE SEQUENCE</scope>
    <source>
        <strain evidence="2">Expedition CK06-06</strain>
    </source>
</reference>
<dbReference type="AlphaFoldDB" id="X0RU02"/>
<proteinExistence type="predicted"/>
<protein>
    <recommendedName>
        <fullName evidence="1">BIG2 domain-containing protein</fullName>
    </recommendedName>
</protein>